<proteinExistence type="predicted"/>
<evidence type="ECO:0000313" key="3">
    <source>
        <dbReference type="Proteomes" id="UP001157006"/>
    </source>
</evidence>
<sequence>MSFMYLNVISHASFVPNSQTRSSPHTRHEREPYLVRRISHASLARSLPYPRRPDFTPFSPPGSPGAAVHSPALHPPGFSLFSADPSRNSATVAGNVGTDGVLNDLARRRPIDGEFINFIMISISMVTS</sequence>
<name>A0AAV1AS20_VICFA</name>
<feature type="region of interest" description="Disordered" evidence="1">
    <location>
        <begin position="52"/>
        <end position="71"/>
    </location>
</feature>
<dbReference type="EMBL" id="OX451740">
    <property type="protein sequence ID" value="CAI8613147.1"/>
    <property type="molecule type" value="Genomic_DNA"/>
</dbReference>
<evidence type="ECO:0000256" key="1">
    <source>
        <dbReference type="SAM" id="MobiDB-lite"/>
    </source>
</evidence>
<dbReference type="Proteomes" id="UP001157006">
    <property type="component" value="Chromosome 5"/>
</dbReference>
<keyword evidence="3" id="KW-1185">Reference proteome</keyword>
<protein>
    <submittedName>
        <fullName evidence="2">Uncharacterized protein</fullName>
    </submittedName>
</protein>
<organism evidence="2 3">
    <name type="scientific">Vicia faba</name>
    <name type="common">Broad bean</name>
    <name type="synonym">Faba vulgaris</name>
    <dbReference type="NCBI Taxonomy" id="3906"/>
    <lineage>
        <taxon>Eukaryota</taxon>
        <taxon>Viridiplantae</taxon>
        <taxon>Streptophyta</taxon>
        <taxon>Embryophyta</taxon>
        <taxon>Tracheophyta</taxon>
        <taxon>Spermatophyta</taxon>
        <taxon>Magnoliopsida</taxon>
        <taxon>eudicotyledons</taxon>
        <taxon>Gunneridae</taxon>
        <taxon>Pentapetalae</taxon>
        <taxon>rosids</taxon>
        <taxon>fabids</taxon>
        <taxon>Fabales</taxon>
        <taxon>Fabaceae</taxon>
        <taxon>Papilionoideae</taxon>
        <taxon>50 kb inversion clade</taxon>
        <taxon>NPAAA clade</taxon>
        <taxon>Hologalegina</taxon>
        <taxon>IRL clade</taxon>
        <taxon>Fabeae</taxon>
        <taxon>Vicia</taxon>
    </lineage>
</organism>
<accession>A0AAV1AS20</accession>
<evidence type="ECO:0000313" key="2">
    <source>
        <dbReference type="EMBL" id="CAI8613147.1"/>
    </source>
</evidence>
<reference evidence="2 3" key="1">
    <citation type="submission" date="2023-01" db="EMBL/GenBank/DDBJ databases">
        <authorList>
            <person name="Kreplak J."/>
        </authorList>
    </citation>
    <scope>NUCLEOTIDE SEQUENCE [LARGE SCALE GENOMIC DNA]</scope>
</reference>
<gene>
    <name evidence="2" type="ORF">VFH_V067760</name>
</gene>
<dbReference type="AlphaFoldDB" id="A0AAV1AS20"/>